<gene>
    <name evidence="3" type="ORF">ENS31_00405</name>
</gene>
<protein>
    <submittedName>
        <fullName evidence="3">Insulinase family protein</fullName>
    </submittedName>
</protein>
<feature type="domain" description="Peptidase M16 N-terminal" evidence="1">
    <location>
        <begin position="51"/>
        <end position="185"/>
    </location>
</feature>
<evidence type="ECO:0000313" key="3">
    <source>
        <dbReference type="EMBL" id="HFI89970.1"/>
    </source>
</evidence>
<proteinExistence type="predicted"/>
<dbReference type="InterPro" id="IPR011765">
    <property type="entry name" value="Pept_M16_N"/>
</dbReference>
<name>A0A7V2ZHF7_9BACT</name>
<dbReference type="SUPFAM" id="SSF63411">
    <property type="entry name" value="LuxS/MPP-like metallohydrolase"/>
    <property type="match status" value="2"/>
</dbReference>
<feature type="domain" description="Peptidase M16 C-terminal" evidence="2">
    <location>
        <begin position="194"/>
        <end position="372"/>
    </location>
</feature>
<dbReference type="PANTHER" id="PTHR11851">
    <property type="entry name" value="METALLOPROTEASE"/>
    <property type="match status" value="1"/>
</dbReference>
<accession>A0A7V2ZHF7</accession>
<comment type="caution">
    <text evidence="3">The sequence shown here is derived from an EMBL/GenBank/DDBJ whole genome shotgun (WGS) entry which is preliminary data.</text>
</comment>
<organism evidence="3">
    <name type="scientific">Ignavibacterium album</name>
    <dbReference type="NCBI Taxonomy" id="591197"/>
    <lineage>
        <taxon>Bacteria</taxon>
        <taxon>Pseudomonadati</taxon>
        <taxon>Ignavibacteriota</taxon>
        <taxon>Ignavibacteria</taxon>
        <taxon>Ignavibacteriales</taxon>
        <taxon>Ignavibacteriaceae</taxon>
        <taxon>Ignavibacterium</taxon>
    </lineage>
</organism>
<dbReference type="PANTHER" id="PTHR11851:SF224">
    <property type="entry name" value="PROCESSING PROTEASE"/>
    <property type="match status" value="1"/>
</dbReference>
<dbReference type="Pfam" id="PF05193">
    <property type="entry name" value="Peptidase_M16_C"/>
    <property type="match status" value="1"/>
</dbReference>
<sequence length="464" mass="52567">MKSSIKLLSKYLFLILLILSSISSAQFRLPNYDVVELKNGLTIYLMEKKDVPLISVAMAFDAGSVKDGKDYGLAALTAEALKFGTINYTKSQIDSIFNFYGSNLSVSSTYDYSSLFTQIMKENFEILLPVISEVVTKPIFPTDEVNKRIQRWLAELDQAKESPRRVIGDYFNRLIFDDGIYSAPVRGTKESVQKISDEKIREFYSAFYRPETSVIAIVGDFETAKVKSLLESYFGNWKNSSPKIISDIRFGAKTIEESRVYLINKENAFETTFMIGGYGIPMSNPDMIQIDVINTILGGRFTSWLNDELRVNAGLTYGARSRFSSYKNSGIFFLTSFTATKSTEAALELALKTYNRLFEKGIDEATLTSAKNYVKGQFPPDYETSNSLASFLIQKYFFGLDDSYINDFEKKVDELDVVRANEIVKKYFPKENLQFVLIGKADAIREIAKKYGKVIEKNLSEDGY</sequence>
<dbReference type="EMBL" id="DSUJ01000002">
    <property type="protein sequence ID" value="HFI89970.1"/>
    <property type="molecule type" value="Genomic_DNA"/>
</dbReference>
<evidence type="ECO:0000259" key="1">
    <source>
        <dbReference type="Pfam" id="PF00675"/>
    </source>
</evidence>
<dbReference type="Gene3D" id="3.30.830.10">
    <property type="entry name" value="Metalloenzyme, LuxS/M16 peptidase-like"/>
    <property type="match status" value="2"/>
</dbReference>
<reference evidence="3" key="1">
    <citation type="journal article" date="2020" name="mSystems">
        <title>Genome- and Community-Level Interaction Insights into Carbon Utilization and Element Cycling Functions of Hydrothermarchaeota in Hydrothermal Sediment.</title>
        <authorList>
            <person name="Zhou Z."/>
            <person name="Liu Y."/>
            <person name="Xu W."/>
            <person name="Pan J."/>
            <person name="Luo Z.H."/>
            <person name="Li M."/>
        </authorList>
    </citation>
    <scope>NUCLEOTIDE SEQUENCE [LARGE SCALE GENOMIC DNA]</scope>
    <source>
        <strain evidence="3">SpSt-479</strain>
    </source>
</reference>
<dbReference type="Pfam" id="PF00675">
    <property type="entry name" value="Peptidase_M16"/>
    <property type="match status" value="1"/>
</dbReference>
<dbReference type="AlphaFoldDB" id="A0A7V2ZHF7"/>
<dbReference type="InterPro" id="IPR050361">
    <property type="entry name" value="MPP/UQCRC_Complex"/>
</dbReference>
<dbReference type="InterPro" id="IPR011249">
    <property type="entry name" value="Metalloenz_LuxS/M16"/>
</dbReference>
<dbReference type="InterPro" id="IPR007863">
    <property type="entry name" value="Peptidase_M16_C"/>
</dbReference>
<dbReference type="GO" id="GO:0046872">
    <property type="term" value="F:metal ion binding"/>
    <property type="evidence" value="ECO:0007669"/>
    <property type="project" value="InterPro"/>
</dbReference>
<evidence type="ECO:0000259" key="2">
    <source>
        <dbReference type="Pfam" id="PF05193"/>
    </source>
</evidence>